<dbReference type="PANTHER" id="PTHR44329">
    <property type="entry name" value="SERINE/THREONINE-PROTEIN KINASE TNNI3K-RELATED"/>
    <property type="match status" value="1"/>
</dbReference>
<dbReference type="PRINTS" id="PR00619">
    <property type="entry name" value="GATAZNFINGER"/>
</dbReference>
<dbReference type="GO" id="GO:0005524">
    <property type="term" value="F:ATP binding"/>
    <property type="evidence" value="ECO:0007669"/>
    <property type="project" value="UniProtKB-KW"/>
</dbReference>
<dbReference type="Pfam" id="PF07714">
    <property type="entry name" value="PK_Tyr_Ser-Thr"/>
    <property type="match status" value="1"/>
</dbReference>
<feature type="region of interest" description="Disordered" evidence="4">
    <location>
        <begin position="148"/>
        <end position="220"/>
    </location>
</feature>
<evidence type="ECO:0000313" key="8">
    <source>
        <dbReference type="Proteomes" id="UP000076842"/>
    </source>
</evidence>
<dbReference type="InParanoid" id="A0A165E166"/>
<dbReference type="GO" id="GO:0008270">
    <property type="term" value="F:zinc ion binding"/>
    <property type="evidence" value="ECO:0007669"/>
    <property type="project" value="UniProtKB-KW"/>
</dbReference>
<dbReference type="SMART" id="SM00220">
    <property type="entry name" value="S_TKc"/>
    <property type="match status" value="1"/>
</dbReference>
<keyword evidence="2" id="KW-0067">ATP-binding</keyword>
<dbReference type="PROSITE" id="PS00344">
    <property type="entry name" value="GATA_ZN_FINGER_1"/>
    <property type="match status" value="1"/>
</dbReference>
<dbReference type="InterPro" id="IPR008271">
    <property type="entry name" value="Ser/Thr_kinase_AS"/>
</dbReference>
<evidence type="ECO:0000256" key="1">
    <source>
        <dbReference type="ARBA" id="ARBA00022741"/>
    </source>
</evidence>
<dbReference type="SMART" id="SM00401">
    <property type="entry name" value="ZnF_GATA"/>
    <property type="match status" value="1"/>
</dbReference>
<keyword evidence="7" id="KW-0808">Transferase</keyword>
<reference evidence="7 8" key="1">
    <citation type="journal article" date="2016" name="Mol. Biol. Evol.">
        <title>Comparative Genomics of Early-Diverging Mushroom-Forming Fungi Provides Insights into the Origins of Lignocellulose Decay Capabilities.</title>
        <authorList>
            <person name="Nagy L.G."/>
            <person name="Riley R."/>
            <person name="Tritt A."/>
            <person name="Adam C."/>
            <person name="Daum C."/>
            <person name="Floudas D."/>
            <person name="Sun H."/>
            <person name="Yadav J.S."/>
            <person name="Pangilinan J."/>
            <person name="Larsson K.H."/>
            <person name="Matsuura K."/>
            <person name="Barry K."/>
            <person name="Labutti K."/>
            <person name="Kuo R."/>
            <person name="Ohm R.A."/>
            <person name="Bhattacharya S.S."/>
            <person name="Shirouzu T."/>
            <person name="Yoshinaga Y."/>
            <person name="Martin F.M."/>
            <person name="Grigoriev I.V."/>
            <person name="Hibbett D.S."/>
        </authorList>
    </citation>
    <scope>NUCLEOTIDE SEQUENCE [LARGE SCALE GENOMIC DNA]</scope>
    <source>
        <strain evidence="7 8">HHB12733</strain>
    </source>
</reference>
<dbReference type="EMBL" id="KV424026">
    <property type="protein sequence ID" value="KZT53899.1"/>
    <property type="molecule type" value="Genomic_DNA"/>
</dbReference>
<keyword evidence="3" id="KW-0862">Zinc</keyword>
<dbReference type="InterPro" id="IPR051681">
    <property type="entry name" value="Ser/Thr_Kinases-Pseudokinases"/>
</dbReference>
<feature type="compositionally biased region" description="Low complexity" evidence="4">
    <location>
        <begin position="210"/>
        <end position="220"/>
    </location>
</feature>
<dbReference type="GO" id="GO:0004674">
    <property type="term" value="F:protein serine/threonine kinase activity"/>
    <property type="evidence" value="ECO:0007669"/>
    <property type="project" value="TreeGrafter"/>
</dbReference>
<keyword evidence="3" id="KW-0479">Metal-binding</keyword>
<proteinExistence type="predicted"/>
<evidence type="ECO:0000256" key="3">
    <source>
        <dbReference type="PROSITE-ProRule" id="PRU00094"/>
    </source>
</evidence>
<dbReference type="SUPFAM" id="SSF57716">
    <property type="entry name" value="Glucocorticoid receptor-like (DNA-binding domain)"/>
    <property type="match status" value="1"/>
</dbReference>
<dbReference type="Gene3D" id="3.30.50.10">
    <property type="entry name" value="Erythroid Transcription Factor GATA-1, subunit A"/>
    <property type="match status" value="1"/>
</dbReference>
<keyword evidence="7" id="KW-0418">Kinase</keyword>
<evidence type="ECO:0000259" key="6">
    <source>
        <dbReference type="PROSITE" id="PS50114"/>
    </source>
</evidence>
<evidence type="ECO:0000313" key="7">
    <source>
        <dbReference type="EMBL" id="KZT53899.1"/>
    </source>
</evidence>
<dbReference type="GO" id="GO:0006355">
    <property type="term" value="P:regulation of DNA-templated transcription"/>
    <property type="evidence" value="ECO:0007669"/>
    <property type="project" value="InterPro"/>
</dbReference>
<dbReference type="AlphaFoldDB" id="A0A165E166"/>
<name>A0A165E166_9BASI</name>
<dbReference type="InterPro" id="IPR011009">
    <property type="entry name" value="Kinase-like_dom_sf"/>
</dbReference>
<keyword evidence="1" id="KW-0547">Nucleotide-binding</keyword>
<dbReference type="InterPro" id="IPR001245">
    <property type="entry name" value="Ser-Thr/Tyr_kinase_cat_dom"/>
</dbReference>
<gene>
    <name evidence="7" type="ORF">CALCODRAFT_474145</name>
</gene>
<keyword evidence="8" id="KW-1185">Reference proteome</keyword>
<dbReference type="PROSITE" id="PS00108">
    <property type="entry name" value="PROTEIN_KINASE_ST"/>
    <property type="match status" value="1"/>
</dbReference>
<dbReference type="InterPro" id="IPR000719">
    <property type="entry name" value="Prot_kinase_dom"/>
</dbReference>
<dbReference type="OrthoDB" id="1668230at2759"/>
<dbReference type="PANTHER" id="PTHR44329:SF298">
    <property type="entry name" value="MIXED LINEAGE KINASE DOMAIN-LIKE PROTEIN"/>
    <property type="match status" value="1"/>
</dbReference>
<dbReference type="Gene3D" id="1.10.510.10">
    <property type="entry name" value="Transferase(Phosphotransferase) domain 1"/>
    <property type="match status" value="1"/>
</dbReference>
<dbReference type="Proteomes" id="UP000076842">
    <property type="component" value="Unassembled WGS sequence"/>
</dbReference>
<dbReference type="SUPFAM" id="SSF56112">
    <property type="entry name" value="Protein kinase-like (PK-like)"/>
    <property type="match status" value="1"/>
</dbReference>
<dbReference type="InterPro" id="IPR013088">
    <property type="entry name" value="Znf_NHR/GATA"/>
</dbReference>
<dbReference type="STRING" id="1353952.A0A165E166"/>
<dbReference type="PROSITE" id="PS50011">
    <property type="entry name" value="PROTEIN_KINASE_DOM"/>
    <property type="match status" value="1"/>
</dbReference>
<dbReference type="PROSITE" id="PS50114">
    <property type="entry name" value="GATA_ZN_FINGER_2"/>
    <property type="match status" value="1"/>
</dbReference>
<feature type="domain" description="GATA-type" evidence="6">
    <location>
        <begin position="64"/>
        <end position="117"/>
    </location>
</feature>
<evidence type="ECO:0000256" key="4">
    <source>
        <dbReference type="SAM" id="MobiDB-lite"/>
    </source>
</evidence>
<accession>A0A165E166</accession>
<dbReference type="CDD" id="cd00202">
    <property type="entry name" value="ZnF_GATA"/>
    <property type="match status" value="1"/>
</dbReference>
<feature type="domain" description="Protein kinase" evidence="5">
    <location>
        <begin position="208"/>
        <end position="521"/>
    </location>
</feature>
<dbReference type="GO" id="GO:0043565">
    <property type="term" value="F:sequence-specific DNA binding"/>
    <property type="evidence" value="ECO:0007669"/>
    <property type="project" value="InterPro"/>
</dbReference>
<evidence type="ECO:0000256" key="2">
    <source>
        <dbReference type="ARBA" id="ARBA00022840"/>
    </source>
</evidence>
<protein>
    <submittedName>
        <fullName evidence="7">Kinase-like protein</fullName>
    </submittedName>
</protein>
<evidence type="ECO:0000259" key="5">
    <source>
        <dbReference type="PROSITE" id="PS50011"/>
    </source>
</evidence>
<dbReference type="Pfam" id="PF00320">
    <property type="entry name" value="GATA"/>
    <property type="match status" value="1"/>
</dbReference>
<organism evidence="7 8">
    <name type="scientific">Calocera cornea HHB12733</name>
    <dbReference type="NCBI Taxonomy" id="1353952"/>
    <lineage>
        <taxon>Eukaryota</taxon>
        <taxon>Fungi</taxon>
        <taxon>Dikarya</taxon>
        <taxon>Basidiomycota</taxon>
        <taxon>Agaricomycotina</taxon>
        <taxon>Dacrymycetes</taxon>
        <taxon>Dacrymycetales</taxon>
        <taxon>Dacrymycetaceae</taxon>
        <taxon>Calocera</taxon>
    </lineage>
</organism>
<sequence>MSKRNDAGDRVAVTGPASALAEFLKKNNITAAPSSAASTFDESREDEAMLIEGRGFTGSSAPNKTRTTTCENCLTTTTPLWRRDAAGTVLCNACGLFLKTHGTVRPVRRTSDVIKKRAGISKKNAGRGTASTGARVSAAMDVVQRNRSLPQRDAGSAVRIAHPVPRTPNVSISLPDSLPRRGRRMRYEGDTDGDSSGAEDTSRHQEEYPTTSAEATGSSAAHARASILELRVKGNMLGKELDITAYVEPDNDSAVICTPSSDTRQGWFAPDGNQLKRVKVALKHLRRMTGPQDTRRHKQFSRELEIWARLEHRNVLPFLGLSHLGPVAASQVCFVSPWMEYGNAMEYLQRVPDADRVSLIQGIAAGIRYLHGRTPSLVHGDIKGKNILIDADGTPLLCDFGLAVYEELDRATTTLASHGTMRWMAPERLSPDSFGLTTSKTRTTASDVFSFGLTMYELLSGNVPLSDKSDWDAILAIVAGKRPPVSSEWNATIVEVMEDCWKQDRGDRPTAALLVERLGQV</sequence>
<dbReference type="InterPro" id="IPR000679">
    <property type="entry name" value="Znf_GATA"/>
</dbReference>
<keyword evidence="3" id="KW-0863">Zinc-finger</keyword>